<dbReference type="Proteomes" id="UP000257136">
    <property type="component" value="Unassembled WGS sequence"/>
</dbReference>
<gene>
    <name evidence="1" type="ORF">C8P67_11024</name>
</gene>
<protein>
    <recommendedName>
        <fullName evidence="3">Addiction module component</fullName>
    </recommendedName>
</protein>
<organism evidence="1 2">
    <name type="scientific">Flavobacterium aquicola</name>
    <dbReference type="NCBI Taxonomy" id="1682742"/>
    <lineage>
        <taxon>Bacteria</taxon>
        <taxon>Pseudomonadati</taxon>
        <taxon>Bacteroidota</taxon>
        <taxon>Flavobacteriia</taxon>
        <taxon>Flavobacteriales</taxon>
        <taxon>Flavobacteriaceae</taxon>
        <taxon>Flavobacterium</taxon>
    </lineage>
</organism>
<evidence type="ECO:0000313" key="1">
    <source>
        <dbReference type="EMBL" id="REG96205.1"/>
    </source>
</evidence>
<keyword evidence="2" id="KW-1185">Reference proteome</keyword>
<dbReference type="RefSeq" id="WP_115814131.1">
    <property type="nucleotide sequence ID" value="NZ_QUNI01000010.1"/>
</dbReference>
<dbReference type="EMBL" id="QUNI01000010">
    <property type="protein sequence ID" value="REG96205.1"/>
    <property type="molecule type" value="Genomic_DNA"/>
</dbReference>
<name>A0A3E0ED83_9FLAO</name>
<sequence>MDIQFEKSELMKKLEATNDISIIEAIKKIFKSEKKDFWDELTQEQKDEIEEGERQIERGEFVLYEDLMKKYR</sequence>
<proteinExistence type="predicted"/>
<dbReference type="OrthoDB" id="770454at2"/>
<evidence type="ECO:0000313" key="2">
    <source>
        <dbReference type="Proteomes" id="UP000257136"/>
    </source>
</evidence>
<evidence type="ECO:0008006" key="3">
    <source>
        <dbReference type="Google" id="ProtNLM"/>
    </source>
</evidence>
<reference evidence="1 2" key="1">
    <citation type="submission" date="2018-08" db="EMBL/GenBank/DDBJ databases">
        <title>Genomic Encyclopedia of Archaeal and Bacterial Type Strains, Phase II (KMG-II): from individual species to whole genera.</title>
        <authorList>
            <person name="Goeker M."/>
        </authorList>
    </citation>
    <scope>NUCLEOTIDE SEQUENCE [LARGE SCALE GENOMIC DNA]</scope>
    <source>
        <strain evidence="1 2">DSM 100880</strain>
    </source>
</reference>
<accession>A0A3E0ED83</accession>
<comment type="caution">
    <text evidence="1">The sequence shown here is derived from an EMBL/GenBank/DDBJ whole genome shotgun (WGS) entry which is preliminary data.</text>
</comment>
<dbReference type="AlphaFoldDB" id="A0A3E0ED83"/>